<dbReference type="PANTHER" id="PTHR33413">
    <property type="entry name" value="EXPRESSED PROTEIN"/>
    <property type="match status" value="1"/>
</dbReference>
<protein>
    <submittedName>
        <fullName evidence="2">Uncharacterized protein</fullName>
    </submittedName>
</protein>
<gene>
    <name evidence="2" type="ORF">CB5_LOCUS10012</name>
</gene>
<evidence type="ECO:0000256" key="1">
    <source>
        <dbReference type="SAM" id="MobiDB-lite"/>
    </source>
</evidence>
<feature type="compositionally biased region" description="Basic and acidic residues" evidence="1">
    <location>
        <begin position="161"/>
        <end position="197"/>
    </location>
</feature>
<dbReference type="Pfam" id="PF14009">
    <property type="entry name" value="PADRE"/>
    <property type="match status" value="1"/>
</dbReference>
<feature type="region of interest" description="Disordered" evidence="1">
    <location>
        <begin position="87"/>
        <end position="106"/>
    </location>
</feature>
<proteinExistence type="predicted"/>
<organism evidence="2">
    <name type="scientific">Ananas comosus var. bracteatus</name>
    <name type="common">red pineapple</name>
    <dbReference type="NCBI Taxonomy" id="296719"/>
    <lineage>
        <taxon>Eukaryota</taxon>
        <taxon>Viridiplantae</taxon>
        <taxon>Streptophyta</taxon>
        <taxon>Embryophyta</taxon>
        <taxon>Tracheophyta</taxon>
        <taxon>Spermatophyta</taxon>
        <taxon>Magnoliopsida</taxon>
        <taxon>Liliopsida</taxon>
        <taxon>Poales</taxon>
        <taxon>Bromeliaceae</taxon>
        <taxon>Bromelioideae</taxon>
        <taxon>Ananas</taxon>
    </lineage>
</organism>
<reference evidence="2" key="1">
    <citation type="submission" date="2020-07" db="EMBL/GenBank/DDBJ databases">
        <authorList>
            <person name="Lin J."/>
        </authorList>
    </citation>
    <scope>NUCLEOTIDE SEQUENCE</scope>
</reference>
<name>A0A6V7P7J8_ANACO</name>
<feature type="region of interest" description="Disordered" evidence="1">
    <location>
        <begin position="119"/>
        <end position="197"/>
    </location>
</feature>
<dbReference type="AlphaFoldDB" id="A0A6V7P7J8"/>
<feature type="compositionally biased region" description="Basic and acidic residues" evidence="1">
    <location>
        <begin position="119"/>
        <end position="137"/>
    </location>
</feature>
<dbReference type="PANTHER" id="PTHR33413:SF35">
    <property type="entry name" value="OS09G0381600 PROTEIN"/>
    <property type="match status" value="1"/>
</dbReference>
<accession>A0A6V7P7J8</accession>
<dbReference type="EMBL" id="LR862146">
    <property type="protein sequence ID" value="CAD1826801.1"/>
    <property type="molecule type" value="Genomic_DNA"/>
</dbReference>
<sequence length="197" mass="22241">MGNCQAAEAATVVIEQPGGGNPGHHVALVTLCRAEERPDGAGSVRVTRVKLLKPTDLLLIGQVYRLITTQEVTRALKARKYEKMKKAQSELAKQQQQQQQSHRRVDDQVVEFNAGGEIDSRNCHNEQVAKHERDRQKGAAAQSAARSRQWRLRCRASPKAQADRIRACEEKKKRKEREFKRGVGESDQVHCREEVNL</sequence>
<evidence type="ECO:0000313" key="2">
    <source>
        <dbReference type="EMBL" id="CAD1826801.1"/>
    </source>
</evidence>
<dbReference type="InterPro" id="IPR025322">
    <property type="entry name" value="PADRE_dom"/>
</dbReference>